<dbReference type="PANTHER" id="PTHR23153">
    <property type="entry name" value="UBX-RELATED"/>
    <property type="match status" value="1"/>
</dbReference>
<accession>A0AAD7UMP5</accession>
<evidence type="ECO:0000313" key="4">
    <source>
        <dbReference type="Proteomes" id="UP001230188"/>
    </source>
</evidence>
<dbReference type="SMART" id="SM00580">
    <property type="entry name" value="PUG"/>
    <property type="match status" value="1"/>
</dbReference>
<evidence type="ECO:0000256" key="1">
    <source>
        <dbReference type="SAM" id="MobiDB-lite"/>
    </source>
</evidence>
<dbReference type="Gene3D" id="1.20.58.2190">
    <property type="match status" value="1"/>
</dbReference>
<dbReference type="EMBL" id="JAQMWT010000078">
    <property type="protein sequence ID" value="KAJ8611250.1"/>
    <property type="molecule type" value="Genomic_DNA"/>
</dbReference>
<dbReference type="AlphaFoldDB" id="A0AAD7UMP5"/>
<dbReference type="InterPro" id="IPR001478">
    <property type="entry name" value="PDZ"/>
</dbReference>
<dbReference type="PROSITE" id="PS50106">
    <property type="entry name" value="PDZ"/>
    <property type="match status" value="1"/>
</dbReference>
<organism evidence="3 4">
    <name type="scientific">Chrysophaeum taylorii</name>
    <dbReference type="NCBI Taxonomy" id="2483200"/>
    <lineage>
        <taxon>Eukaryota</taxon>
        <taxon>Sar</taxon>
        <taxon>Stramenopiles</taxon>
        <taxon>Ochrophyta</taxon>
        <taxon>Pelagophyceae</taxon>
        <taxon>Pelagomonadales</taxon>
        <taxon>Pelagomonadaceae</taxon>
        <taxon>Chrysophaeum</taxon>
    </lineage>
</organism>
<feature type="domain" description="PDZ" evidence="2">
    <location>
        <begin position="46"/>
        <end position="112"/>
    </location>
</feature>
<name>A0AAD7UMP5_9STRA</name>
<dbReference type="GO" id="GO:0005737">
    <property type="term" value="C:cytoplasm"/>
    <property type="evidence" value="ECO:0007669"/>
    <property type="project" value="TreeGrafter"/>
</dbReference>
<evidence type="ECO:0000259" key="2">
    <source>
        <dbReference type="PROSITE" id="PS50106"/>
    </source>
</evidence>
<keyword evidence="4" id="KW-1185">Reference proteome</keyword>
<protein>
    <recommendedName>
        <fullName evidence="2">PDZ domain-containing protein</fullName>
    </recommendedName>
</protein>
<dbReference type="Pfam" id="PF09409">
    <property type="entry name" value="PUB"/>
    <property type="match status" value="1"/>
</dbReference>
<feature type="compositionally biased region" description="Basic and acidic residues" evidence="1">
    <location>
        <begin position="210"/>
        <end position="220"/>
    </location>
</feature>
<evidence type="ECO:0000313" key="3">
    <source>
        <dbReference type="EMBL" id="KAJ8611250.1"/>
    </source>
</evidence>
<sequence length="341" mass="36798">MGFLDDIKRRAEAFSKEVQKSTSASTKRGNVLGTGETLAARFVGAGPLGIVVGKGSRGEAVVTSVEGAAAKAGVESGDTIVRVDGTRVATYEEFLSIDASKRPIELGLSRPALMAKQHQRLTTDEREARREAQARAALERDGAWAKRIQSSKSQPKPAAERPEHKKSTNPETIAAWKRAEERADRTVKELGYDPFKPLSTGSNASSRPKPNADDAVPQRRDDEAIRYDEASSAADVVVRELASHPDKAQVSTCVATIIKLLENAETKDDPKFKRVRLANASIQAKILGVPGGLEALIAAGFDLEVDEANDGETILRLATDFDRPKLRALADALHAFKPQLL</sequence>
<dbReference type="SUPFAM" id="SSF50156">
    <property type="entry name" value="PDZ domain-like"/>
    <property type="match status" value="1"/>
</dbReference>
<gene>
    <name evidence="3" type="ORF">CTAYLR_004138</name>
</gene>
<feature type="region of interest" description="Disordered" evidence="1">
    <location>
        <begin position="187"/>
        <end position="220"/>
    </location>
</feature>
<feature type="compositionally biased region" description="Polar residues" evidence="1">
    <location>
        <begin position="199"/>
        <end position="208"/>
    </location>
</feature>
<dbReference type="Proteomes" id="UP001230188">
    <property type="component" value="Unassembled WGS sequence"/>
</dbReference>
<feature type="region of interest" description="Disordered" evidence="1">
    <location>
        <begin position="117"/>
        <end position="174"/>
    </location>
</feature>
<dbReference type="Gene3D" id="2.30.42.10">
    <property type="match status" value="1"/>
</dbReference>
<feature type="compositionally biased region" description="Basic and acidic residues" evidence="1">
    <location>
        <begin position="158"/>
        <end position="168"/>
    </location>
</feature>
<dbReference type="SMART" id="SM00228">
    <property type="entry name" value="PDZ"/>
    <property type="match status" value="1"/>
</dbReference>
<dbReference type="PANTHER" id="PTHR23153:SF38">
    <property type="entry name" value="UBX DOMAIN-CONTAINING PROTEIN 6"/>
    <property type="match status" value="1"/>
</dbReference>
<dbReference type="InterPro" id="IPR018997">
    <property type="entry name" value="PUB_domain"/>
</dbReference>
<feature type="compositionally biased region" description="Basic and acidic residues" evidence="1">
    <location>
        <begin position="121"/>
        <end position="144"/>
    </location>
</feature>
<dbReference type="InterPro" id="IPR036339">
    <property type="entry name" value="PUB-like_dom_sf"/>
</dbReference>
<proteinExistence type="predicted"/>
<dbReference type="InterPro" id="IPR036034">
    <property type="entry name" value="PDZ_sf"/>
</dbReference>
<comment type="caution">
    <text evidence="3">The sequence shown here is derived from an EMBL/GenBank/DDBJ whole genome shotgun (WGS) entry which is preliminary data.</text>
</comment>
<dbReference type="SUPFAM" id="SSF143503">
    <property type="entry name" value="PUG domain-like"/>
    <property type="match status" value="1"/>
</dbReference>
<reference evidence="3" key="1">
    <citation type="submission" date="2023-01" db="EMBL/GenBank/DDBJ databases">
        <title>Metagenome sequencing of chrysophaentin producing Chrysophaeum taylorii.</title>
        <authorList>
            <person name="Davison J."/>
            <person name="Bewley C."/>
        </authorList>
    </citation>
    <scope>NUCLEOTIDE SEQUENCE</scope>
    <source>
        <strain evidence="3">NIES-1699</strain>
    </source>
</reference>